<dbReference type="InterPro" id="IPR031327">
    <property type="entry name" value="MCM"/>
</dbReference>
<dbReference type="InterPro" id="IPR041562">
    <property type="entry name" value="MCM_lid"/>
</dbReference>
<dbReference type="Pfam" id="PF17855">
    <property type="entry name" value="MCM_lid"/>
    <property type="match status" value="1"/>
</dbReference>
<reference evidence="17" key="1">
    <citation type="journal article" date="2023" name="G3 (Bethesda)">
        <title>Whole genome assembly and annotation of the endangered Caribbean coral Acropora cervicornis.</title>
        <authorList>
            <person name="Selwyn J.D."/>
            <person name="Vollmer S.V."/>
        </authorList>
    </citation>
    <scope>NUCLEOTIDE SEQUENCE</scope>
    <source>
        <strain evidence="17">K2</strain>
    </source>
</reference>
<dbReference type="EC" id="3.6.4.12" evidence="3"/>
<dbReference type="InterPro" id="IPR027417">
    <property type="entry name" value="P-loop_NTPase"/>
</dbReference>
<dbReference type="SMART" id="SM00350">
    <property type="entry name" value="MCM"/>
    <property type="match status" value="1"/>
</dbReference>
<keyword evidence="11" id="KW-0539">Nucleus</keyword>
<sequence>MSTESSGVTEDNHVAVFQSFLEKHHRADIANVLLSDDPSAPFSVVVNALELFDSNIEVSQKLLAEPNKMLPLFDSALSQAAVTIMQENTTQVSMSFKSNLHVRLSNLPVCPELRRDKIPKSSDIGCFLAVSGTIIRVSTVKLLEYEKEYICCRCKQVFAIQADFEQHYSIPKPSKCPSSNECKSNKFTCLSESASEPKSCRDYQEIKIQEQVQKLAVGTIPRSMWVILEEDLVDSCKAGDDVTICGVVMRRWKPVYADSRCDLELVLKANHVSVNNGQRAGVVVTEELKREFAEFWEKHKDSPLQARNHILASFCPQVYGLYVVKLAVALVIIGGVQRIDPSGTRTGKSQFLKYAAKIMPRSVLTTGIGSTSAGLTVAAVRDSGEWQLEAGALVLADGGLCCIDEFNSIQEHDRTCIHEAMEQQTISVAKAGMVCKLNTRTTILAASNPKGPYDPSECLSVNIAVASPLLSRFDLLLVLHDAKNEEWDRIVSSFILEGRGPRTTTGSSSDSLWSMDKMQAYFCYIKTLKPQLTPESNRILSRYYHCQRQADLRNAARTTIRLLESLIRLAQAHARLMFREFVTVQDAIVAVTCVECSMQNSALLGNMNALHTRFPDDPHEEYSRQATLVLKRLNLEDMISVINVAAVVENGRCVHDSENNLEDRANSCSSNESLSDDKAADEDRNNSSINVENNRVVSLDKNVSVCDESDDFNSPSQLTGVCPIQSSFGFGTEDHLRNDANCIESDPRVDLADETTIGRGETDNKTNGDYFGRLSSFQASLRTIATNKGSSLENGVGRALVPSSLEKSKKMIGMFSKKHHGAPDDNNDRQRAPIDNLSKQIFVTEELDDEELEVEWPSNFVSASNVDHSILSLRGRERIV</sequence>
<feature type="region of interest" description="Disordered" evidence="15">
    <location>
        <begin position="661"/>
        <end position="693"/>
    </location>
</feature>
<dbReference type="InterPro" id="IPR001208">
    <property type="entry name" value="MCM_dom"/>
</dbReference>
<dbReference type="SUPFAM" id="SSF50249">
    <property type="entry name" value="Nucleic acid-binding proteins"/>
    <property type="match status" value="1"/>
</dbReference>
<dbReference type="EMBL" id="JARQWQ010000030">
    <property type="protein sequence ID" value="KAK2562140.1"/>
    <property type="molecule type" value="Genomic_DNA"/>
</dbReference>
<dbReference type="Gene3D" id="2.40.50.140">
    <property type="entry name" value="Nucleic acid-binding proteins"/>
    <property type="match status" value="1"/>
</dbReference>
<evidence type="ECO:0000256" key="3">
    <source>
        <dbReference type="ARBA" id="ARBA00012551"/>
    </source>
</evidence>
<evidence type="ECO:0000256" key="7">
    <source>
        <dbReference type="ARBA" id="ARBA00022806"/>
    </source>
</evidence>
<dbReference type="GO" id="GO:0016787">
    <property type="term" value="F:hydrolase activity"/>
    <property type="evidence" value="ECO:0007669"/>
    <property type="project" value="UniProtKB-KW"/>
</dbReference>
<protein>
    <recommendedName>
        <fullName evidence="12">DNA helicase MCM9</fullName>
        <ecNumber evidence="3">3.6.4.12</ecNumber>
    </recommendedName>
</protein>
<dbReference type="Pfam" id="PF17207">
    <property type="entry name" value="MCM_OB"/>
    <property type="match status" value="1"/>
</dbReference>
<dbReference type="Gene3D" id="3.40.50.300">
    <property type="entry name" value="P-loop containing nucleotide triphosphate hydrolases"/>
    <property type="match status" value="1"/>
</dbReference>
<keyword evidence="18" id="KW-1185">Reference proteome</keyword>
<evidence type="ECO:0000256" key="8">
    <source>
        <dbReference type="ARBA" id="ARBA00022840"/>
    </source>
</evidence>
<dbReference type="GO" id="GO:0000724">
    <property type="term" value="P:double-strand break repair via homologous recombination"/>
    <property type="evidence" value="ECO:0007669"/>
    <property type="project" value="TreeGrafter"/>
</dbReference>
<evidence type="ECO:0000313" key="17">
    <source>
        <dbReference type="EMBL" id="KAK2562140.1"/>
    </source>
</evidence>
<dbReference type="AlphaFoldDB" id="A0AAD9QIY3"/>
<dbReference type="Proteomes" id="UP001249851">
    <property type="component" value="Unassembled WGS sequence"/>
</dbReference>
<dbReference type="InterPro" id="IPR033762">
    <property type="entry name" value="MCM_OB"/>
</dbReference>
<dbReference type="InterPro" id="IPR012340">
    <property type="entry name" value="NA-bd_OB-fold"/>
</dbReference>
<dbReference type="PRINTS" id="PR01657">
    <property type="entry name" value="MCMFAMILY"/>
</dbReference>
<dbReference type="GO" id="GO:0017116">
    <property type="term" value="F:single-stranded DNA helicase activity"/>
    <property type="evidence" value="ECO:0007669"/>
    <property type="project" value="TreeGrafter"/>
</dbReference>
<dbReference type="GO" id="GO:0005634">
    <property type="term" value="C:nucleus"/>
    <property type="evidence" value="ECO:0007669"/>
    <property type="project" value="UniProtKB-SubCell"/>
</dbReference>
<evidence type="ECO:0000256" key="13">
    <source>
        <dbReference type="ARBA" id="ARBA00047995"/>
    </source>
</evidence>
<dbReference type="PANTHER" id="PTHR11630">
    <property type="entry name" value="DNA REPLICATION LICENSING FACTOR MCM FAMILY MEMBER"/>
    <property type="match status" value="1"/>
</dbReference>
<accession>A0AAD9QIY3</accession>
<evidence type="ECO:0000256" key="2">
    <source>
        <dbReference type="ARBA" id="ARBA00008010"/>
    </source>
</evidence>
<dbReference type="PANTHER" id="PTHR11630:SF48">
    <property type="entry name" value="DNA HELICASE MCM9"/>
    <property type="match status" value="1"/>
</dbReference>
<evidence type="ECO:0000256" key="4">
    <source>
        <dbReference type="ARBA" id="ARBA00022741"/>
    </source>
</evidence>
<evidence type="ECO:0000259" key="16">
    <source>
        <dbReference type="PROSITE" id="PS50051"/>
    </source>
</evidence>
<evidence type="ECO:0000313" key="18">
    <source>
        <dbReference type="Proteomes" id="UP001249851"/>
    </source>
</evidence>
<evidence type="ECO:0000256" key="10">
    <source>
        <dbReference type="ARBA" id="ARBA00023204"/>
    </source>
</evidence>
<dbReference type="GO" id="GO:0003697">
    <property type="term" value="F:single-stranded DNA binding"/>
    <property type="evidence" value="ECO:0007669"/>
    <property type="project" value="TreeGrafter"/>
</dbReference>
<comment type="similarity">
    <text evidence="2 14">Belongs to the MCM family.</text>
</comment>
<comment type="caution">
    <text evidence="17">The sequence shown here is derived from an EMBL/GenBank/DDBJ whole genome shotgun (WGS) entry which is preliminary data.</text>
</comment>
<evidence type="ECO:0000256" key="1">
    <source>
        <dbReference type="ARBA" id="ARBA00004123"/>
    </source>
</evidence>
<evidence type="ECO:0000256" key="14">
    <source>
        <dbReference type="RuleBase" id="RU004070"/>
    </source>
</evidence>
<dbReference type="SUPFAM" id="SSF52540">
    <property type="entry name" value="P-loop containing nucleoside triphosphate hydrolases"/>
    <property type="match status" value="1"/>
</dbReference>
<comment type="catalytic activity">
    <reaction evidence="13">
        <text>ATP + H2O = ADP + phosphate + H(+)</text>
        <dbReference type="Rhea" id="RHEA:13065"/>
        <dbReference type="ChEBI" id="CHEBI:15377"/>
        <dbReference type="ChEBI" id="CHEBI:15378"/>
        <dbReference type="ChEBI" id="CHEBI:30616"/>
        <dbReference type="ChEBI" id="CHEBI:43474"/>
        <dbReference type="ChEBI" id="CHEBI:456216"/>
        <dbReference type="EC" id="3.6.4.12"/>
    </reaction>
</comment>
<dbReference type="InterPro" id="IPR058768">
    <property type="entry name" value="MCM9_N"/>
</dbReference>
<keyword evidence="7 17" id="KW-0347">Helicase</keyword>
<evidence type="ECO:0000256" key="5">
    <source>
        <dbReference type="ARBA" id="ARBA00022763"/>
    </source>
</evidence>
<dbReference type="GO" id="GO:0042555">
    <property type="term" value="C:MCM complex"/>
    <property type="evidence" value="ECO:0007669"/>
    <property type="project" value="TreeGrafter"/>
</dbReference>
<feature type="domain" description="MCM C-terminal AAA(+) ATPase" evidence="16">
    <location>
        <begin position="306"/>
        <end position="495"/>
    </location>
</feature>
<dbReference type="GO" id="GO:0005524">
    <property type="term" value="F:ATP binding"/>
    <property type="evidence" value="ECO:0007669"/>
    <property type="project" value="UniProtKB-KW"/>
</dbReference>
<evidence type="ECO:0000256" key="6">
    <source>
        <dbReference type="ARBA" id="ARBA00022801"/>
    </source>
</evidence>
<dbReference type="PROSITE" id="PS50051">
    <property type="entry name" value="MCM_2"/>
    <property type="match status" value="1"/>
</dbReference>
<keyword evidence="8 14" id="KW-0067">ATP-binding</keyword>
<name>A0AAD9QIY3_ACRCE</name>
<comment type="subcellular location">
    <subcellularLocation>
        <location evidence="1">Nucleus</location>
    </subcellularLocation>
</comment>
<evidence type="ECO:0000256" key="15">
    <source>
        <dbReference type="SAM" id="MobiDB-lite"/>
    </source>
</evidence>
<evidence type="ECO:0000256" key="11">
    <source>
        <dbReference type="ARBA" id="ARBA00023242"/>
    </source>
</evidence>
<evidence type="ECO:0000256" key="12">
    <source>
        <dbReference type="ARBA" id="ARBA00041085"/>
    </source>
</evidence>
<proteinExistence type="inferred from homology"/>
<dbReference type="FunFam" id="3.40.50.300:FF:000671">
    <property type="entry name" value="DNA helicase MCM9 isoform X1"/>
    <property type="match status" value="1"/>
</dbReference>
<keyword evidence="4 14" id="KW-0547">Nucleotide-binding</keyword>
<keyword evidence="10" id="KW-0234">DNA repair</keyword>
<reference evidence="17" key="2">
    <citation type="journal article" date="2023" name="Science">
        <title>Genomic signatures of disease resistance in endangered staghorn corals.</title>
        <authorList>
            <person name="Vollmer S.V."/>
            <person name="Selwyn J.D."/>
            <person name="Despard B.A."/>
            <person name="Roesel C.L."/>
        </authorList>
    </citation>
    <scope>NUCLEOTIDE SEQUENCE</scope>
    <source>
        <strain evidence="17">K2</strain>
    </source>
</reference>
<dbReference type="Pfam" id="PF00493">
    <property type="entry name" value="MCM"/>
    <property type="match status" value="1"/>
</dbReference>
<feature type="compositionally biased region" description="Basic and acidic residues" evidence="15">
    <location>
        <begin position="675"/>
        <end position="685"/>
    </location>
</feature>
<keyword evidence="9 14" id="KW-0238">DNA-binding</keyword>
<dbReference type="Pfam" id="PF26066">
    <property type="entry name" value="MCM9_N"/>
    <property type="match status" value="1"/>
</dbReference>
<keyword evidence="5" id="KW-0227">DNA damage</keyword>
<gene>
    <name evidence="17" type="ORF">P5673_014903</name>
</gene>
<evidence type="ECO:0000256" key="9">
    <source>
        <dbReference type="ARBA" id="ARBA00023125"/>
    </source>
</evidence>
<keyword evidence="6" id="KW-0378">Hydrolase</keyword>
<organism evidence="17 18">
    <name type="scientific">Acropora cervicornis</name>
    <name type="common">Staghorn coral</name>
    <dbReference type="NCBI Taxonomy" id="6130"/>
    <lineage>
        <taxon>Eukaryota</taxon>
        <taxon>Metazoa</taxon>
        <taxon>Cnidaria</taxon>
        <taxon>Anthozoa</taxon>
        <taxon>Hexacorallia</taxon>
        <taxon>Scleractinia</taxon>
        <taxon>Astrocoeniina</taxon>
        <taxon>Acroporidae</taxon>
        <taxon>Acropora</taxon>
    </lineage>
</organism>